<name>A0ABQ9JYM7_9CUCU</name>
<dbReference type="InterPro" id="IPR045238">
    <property type="entry name" value="Tim23-like"/>
</dbReference>
<feature type="transmembrane region" description="Helical" evidence="5">
    <location>
        <begin position="83"/>
        <end position="104"/>
    </location>
</feature>
<keyword evidence="2 5" id="KW-0812">Transmembrane</keyword>
<keyword evidence="3 5" id="KW-1133">Transmembrane helix</keyword>
<accession>A0ABQ9JYM7</accession>
<evidence type="ECO:0000313" key="6">
    <source>
        <dbReference type="EMBL" id="KAJ8983470.1"/>
    </source>
</evidence>
<keyword evidence="4 5" id="KW-0472">Membrane</keyword>
<keyword evidence="7" id="KW-1185">Reference proteome</keyword>
<dbReference type="Pfam" id="PF02466">
    <property type="entry name" value="Tim17"/>
    <property type="match status" value="1"/>
</dbReference>
<dbReference type="PANTHER" id="PTHR15371:SF0">
    <property type="entry name" value="SD19278P"/>
    <property type="match status" value="1"/>
</dbReference>
<dbReference type="Proteomes" id="UP001162164">
    <property type="component" value="Unassembled WGS sequence"/>
</dbReference>
<evidence type="ECO:0000256" key="4">
    <source>
        <dbReference type="ARBA" id="ARBA00023136"/>
    </source>
</evidence>
<evidence type="ECO:0000256" key="3">
    <source>
        <dbReference type="ARBA" id="ARBA00022989"/>
    </source>
</evidence>
<organism evidence="6 7">
    <name type="scientific">Molorchus minor</name>
    <dbReference type="NCBI Taxonomy" id="1323400"/>
    <lineage>
        <taxon>Eukaryota</taxon>
        <taxon>Metazoa</taxon>
        <taxon>Ecdysozoa</taxon>
        <taxon>Arthropoda</taxon>
        <taxon>Hexapoda</taxon>
        <taxon>Insecta</taxon>
        <taxon>Pterygota</taxon>
        <taxon>Neoptera</taxon>
        <taxon>Endopterygota</taxon>
        <taxon>Coleoptera</taxon>
        <taxon>Polyphaga</taxon>
        <taxon>Cucujiformia</taxon>
        <taxon>Chrysomeloidea</taxon>
        <taxon>Cerambycidae</taxon>
        <taxon>Lamiinae</taxon>
        <taxon>Monochamini</taxon>
        <taxon>Molorchus</taxon>
    </lineage>
</organism>
<dbReference type="EMBL" id="JAPWTJ010000073">
    <property type="protein sequence ID" value="KAJ8983470.1"/>
    <property type="molecule type" value="Genomic_DNA"/>
</dbReference>
<evidence type="ECO:0008006" key="8">
    <source>
        <dbReference type="Google" id="ProtNLM"/>
    </source>
</evidence>
<reference evidence="6" key="1">
    <citation type="journal article" date="2023" name="Insect Mol. Biol.">
        <title>Genome sequencing provides insights into the evolution of gene families encoding plant cell wall-degrading enzymes in longhorned beetles.</title>
        <authorList>
            <person name="Shin N.R."/>
            <person name="Okamura Y."/>
            <person name="Kirsch R."/>
            <person name="Pauchet Y."/>
        </authorList>
    </citation>
    <scope>NUCLEOTIDE SEQUENCE</scope>
    <source>
        <strain evidence="6">MMC_N1</strain>
    </source>
</reference>
<evidence type="ECO:0000256" key="1">
    <source>
        <dbReference type="ARBA" id="ARBA00004141"/>
    </source>
</evidence>
<protein>
    <recommendedName>
        <fullName evidence="8">Mitochondrial import inner membrane translocase subunit Tim23</fullName>
    </recommendedName>
</protein>
<comment type="subcellular location">
    <subcellularLocation>
        <location evidence="1">Membrane</location>
        <topology evidence="1">Multi-pass membrane protein</topology>
    </subcellularLocation>
</comment>
<proteinExistence type="predicted"/>
<comment type="caution">
    <text evidence="6">The sequence shown here is derived from an EMBL/GenBank/DDBJ whole genome shotgun (WGS) entry which is preliminary data.</text>
</comment>
<evidence type="ECO:0000313" key="7">
    <source>
        <dbReference type="Proteomes" id="UP001162164"/>
    </source>
</evidence>
<feature type="transmembrane region" description="Helical" evidence="5">
    <location>
        <begin position="129"/>
        <end position="151"/>
    </location>
</feature>
<evidence type="ECO:0000256" key="5">
    <source>
        <dbReference type="SAM" id="Phobius"/>
    </source>
</evidence>
<dbReference type="PANTHER" id="PTHR15371">
    <property type="entry name" value="TIM23"/>
    <property type="match status" value="1"/>
</dbReference>
<evidence type="ECO:0000256" key="2">
    <source>
        <dbReference type="ARBA" id="ARBA00022692"/>
    </source>
</evidence>
<gene>
    <name evidence="6" type="ORF">NQ317_014928</name>
</gene>
<sequence length="166" mass="17443">MSSLNDSNDIYSPNYDSQSGLAANKEDDLSWHLDKSGGSCMIGAALGGASGFYNGLKATTLAGQTGKLRRTQLLNHVMKNGSATANTFGSVAVLYSAFGVILSWTRGTDDDLNTVVAATATGLLYKSTAGFRACRLGGAIGFGVSTLYALWNNRDKLSSLRQFNPA</sequence>